<feature type="domain" description="Tc1-like transposase DDE" evidence="1">
    <location>
        <begin position="17"/>
        <end position="168"/>
    </location>
</feature>
<dbReference type="AlphaFoldDB" id="A0A6J4NTL4"/>
<reference evidence="2" key="1">
    <citation type="submission" date="2020-02" db="EMBL/GenBank/DDBJ databases">
        <authorList>
            <person name="Meier V. D."/>
        </authorList>
    </citation>
    <scope>NUCLEOTIDE SEQUENCE</scope>
    <source>
        <strain evidence="2">AVDCRST_MAG84</strain>
    </source>
</reference>
<dbReference type="EMBL" id="CADCTZ010001442">
    <property type="protein sequence ID" value="CAA9397867.1"/>
    <property type="molecule type" value="Genomic_DNA"/>
</dbReference>
<evidence type="ECO:0000313" key="2">
    <source>
        <dbReference type="EMBL" id="CAA9397867.1"/>
    </source>
</evidence>
<accession>A0A6J4NTL4</accession>
<dbReference type="Pfam" id="PF13358">
    <property type="entry name" value="DDE_3"/>
    <property type="match status" value="1"/>
</dbReference>
<organism evidence="2">
    <name type="scientific">uncultured Microcoleus sp</name>
    <dbReference type="NCBI Taxonomy" id="259945"/>
    <lineage>
        <taxon>Bacteria</taxon>
        <taxon>Bacillati</taxon>
        <taxon>Cyanobacteriota</taxon>
        <taxon>Cyanophyceae</taxon>
        <taxon>Oscillatoriophycideae</taxon>
        <taxon>Oscillatoriales</taxon>
        <taxon>Microcoleaceae</taxon>
        <taxon>Microcoleus</taxon>
        <taxon>environmental samples</taxon>
    </lineage>
</organism>
<dbReference type="InterPro" id="IPR038717">
    <property type="entry name" value="Tc1-like_DDE_dom"/>
</dbReference>
<dbReference type="InterPro" id="IPR047655">
    <property type="entry name" value="Transpos_IS630-like"/>
</dbReference>
<dbReference type="NCBIfam" id="NF033545">
    <property type="entry name" value="transpos_IS630"/>
    <property type="match status" value="1"/>
</dbReference>
<evidence type="ECO:0000259" key="1">
    <source>
        <dbReference type="Pfam" id="PF13358"/>
    </source>
</evidence>
<gene>
    <name evidence="2" type="ORF">AVDCRST_MAG84-5966</name>
</gene>
<proteinExistence type="predicted"/>
<name>A0A6J4NTL4_9CYAN</name>
<sequence length="208" mass="24576">MEDVLELYEEEFHALRPVVCFDETSKQLVRELRVAVPAKGGQVKRFDYEYKRNGVANLFMMCQPKSGWRHVEVTDRHTKMDFAEQMKYLVDEAFPEAEKIRVVMDNLSTHSRGAIYDRFTPSEASRILRKLEFHFTPKHASWLNMAEIELSILARQCLSRRIADKEVLKSEVKAWEEKRNQAKNQIQWKMTVDTARKKLSRHYPSILE</sequence>
<protein>
    <submittedName>
        <fullName evidence="2">Mobile element protein</fullName>
    </submittedName>
</protein>